<evidence type="ECO:0000313" key="9">
    <source>
        <dbReference type="Proteomes" id="UP000305067"/>
    </source>
</evidence>
<evidence type="ECO:0000256" key="2">
    <source>
        <dbReference type="ARBA" id="ARBA00022574"/>
    </source>
</evidence>
<evidence type="ECO:0000313" key="8">
    <source>
        <dbReference type="EMBL" id="TFL05577.1"/>
    </source>
</evidence>
<sequence>MLPSPVPSPPRVLEDQTNTPKRHRPSSPSPFSKNGPLPTPPLSLRKPTSNAVHTSPTKRRRIVPEKEEEEEEELLDDDDVSSSEEEEDDEDFFMSHRGGASRPRSTFRMLDDAYTSRPGSIFQRTQLSTLPILKSFVSSEKTDVYRFTAVDTDDTFSPAYVCAYSNSSKQGSHQKLAVATEEGSIQIVDTSKRNPWDTDPHRIVSIPHQNGIFDIKWSFDDTRLVTASGDQTARITDVVTSTPTHRLIGHSSTVKCVQWDPSHPQLLSTGGRDGNICIWDLRLSARRGGEGEVMDPVIVIGGAHEERGGGRRKRAKGGPSARSVTALVYSQQNPHHIVSAGTFDGILHAWDIRLPSTRRKSTLSKPTKPKSSSLPVYSTPTDPTSLGTARRARGISSMTLNPTDSTTLYALGADSLIHKYSMGSLTAYQDSAAQSTCYSHPELAGNSFYLRLAMSPCGRWLATGRAAGALSAGTAQGSIFLFDTAGPRREGVVLRGSQAGEVGGLDWGGDGTLAACGDDGTVRVWRTDEEQWVRCLEDEGDNEHLWSWVKE</sequence>
<gene>
    <name evidence="8" type="ORF">BDV98DRAFT_541568</name>
</gene>
<dbReference type="SUPFAM" id="SSF50978">
    <property type="entry name" value="WD40 repeat-like"/>
    <property type="match status" value="1"/>
</dbReference>
<dbReference type="InterPro" id="IPR019775">
    <property type="entry name" value="WD40_repeat_CS"/>
</dbReference>
<keyword evidence="4" id="KW-0833">Ubl conjugation pathway</keyword>
<accession>A0A5C3QW67</accession>
<proteinExistence type="inferred from homology"/>
<dbReference type="Pfam" id="PF00400">
    <property type="entry name" value="WD40"/>
    <property type="match status" value="3"/>
</dbReference>
<organism evidence="8 9">
    <name type="scientific">Pterulicium gracile</name>
    <dbReference type="NCBI Taxonomy" id="1884261"/>
    <lineage>
        <taxon>Eukaryota</taxon>
        <taxon>Fungi</taxon>
        <taxon>Dikarya</taxon>
        <taxon>Basidiomycota</taxon>
        <taxon>Agaricomycotina</taxon>
        <taxon>Agaricomycetes</taxon>
        <taxon>Agaricomycetidae</taxon>
        <taxon>Agaricales</taxon>
        <taxon>Pleurotineae</taxon>
        <taxon>Pterulaceae</taxon>
        <taxon>Pterulicium</taxon>
    </lineage>
</organism>
<dbReference type="PROSITE" id="PS50082">
    <property type="entry name" value="WD_REPEATS_2"/>
    <property type="match status" value="1"/>
</dbReference>
<dbReference type="OrthoDB" id="2096344at2759"/>
<dbReference type="AlphaFoldDB" id="A0A5C3QW67"/>
<feature type="region of interest" description="Disordered" evidence="7">
    <location>
        <begin position="1"/>
        <end position="104"/>
    </location>
</feature>
<feature type="compositionally biased region" description="Low complexity" evidence="7">
    <location>
        <begin position="363"/>
        <end position="375"/>
    </location>
</feature>
<keyword evidence="3" id="KW-0677">Repeat</keyword>
<name>A0A5C3QW67_9AGAR</name>
<dbReference type="PANTHER" id="PTHR22852:SF0">
    <property type="entry name" value="DENTICLELESS PROTEIN HOMOLOG"/>
    <property type="match status" value="1"/>
</dbReference>
<evidence type="ECO:0000256" key="4">
    <source>
        <dbReference type="ARBA" id="ARBA00022786"/>
    </source>
</evidence>
<comment type="similarity">
    <text evidence="5">Belongs to the WD repeat cdt2 family.</text>
</comment>
<dbReference type="InterPro" id="IPR001680">
    <property type="entry name" value="WD40_rpt"/>
</dbReference>
<feature type="compositionally biased region" description="Polar residues" evidence="7">
    <location>
        <begin position="376"/>
        <end position="387"/>
    </location>
</feature>
<feature type="repeat" description="WD" evidence="6">
    <location>
        <begin position="247"/>
        <end position="282"/>
    </location>
</feature>
<dbReference type="Gene3D" id="2.130.10.10">
    <property type="entry name" value="YVTN repeat-like/Quinoprotein amine dehydrogenase"/>
    <property type="match status" value="2"/>
</dbReference>
<feature type="compositionally biased region" description="Polar residues" evidence="7">
    <location>
        <begin position="46"/>
        <end position="55"/>
    </location>
</feature>
<feature type="compositionally biased region" description="Acidic residues" evidence="7">
    <location>
        <begin position="66"/>
        <end position="92"/>
    </location>
</feature>
<evidence type="ECO:0000256" key="7">
    <source>
        <dbReference type="SAM" id="MobiDB-lite"/>
    </source>
</evidence>
<feature type="region of interest" description="Disordered" evidence="7">
    <location>
        <begin position="359"/>
        <end position="388"/>
    </location>
</feature>
<dbReference type="Proteomes" id="UP000305067">
    <property type="component" value="Unassembled WGS sequence"/>
</dbReference>
<feature type="compositionally biased region" description="Pro residues" evidence="7">
    <location>
        <begin position="1"/>
        <end position="10"/>
    </location>
</feature>
<dbReference type="GO" id="GO:0043161">
    <property type="term" value="P:proteasome-mediated ubiquitin-dependent protein catabolic process"/>
    <property type="evidence" value="ECO:0007669"/>
    <property type="project" value="TreeGrafter"/>
</dbReference>
<keyword evidence="2 6" id="KW-0853">WD repeat</keyword>
<comment type="pathway">
    <text evidence="1">Protein modification; protein ubiquitination.</text>
</comment>
<dbReference type="EMBL" id="ML178816">
    <property type="protein sequence ID" value="TFL05577.1"/>
    <property type="molecule type" value="Genomic_DNA"/>
</dbReference>
<evidence type="ECO:0000256" key="3">
    <source>
        <dbReference type="ARBA" id="ARBA00022737"/>
    </source>
</evidence>
<dbReference type="SMART" id="SM00320">
    <property type="entry name" value="WD40"/>
    <property type="match status" value="5"/>
</dbReference>
<keyword evidence="9" id="KW-1185">Reference proteome</keyword>
<dbReference type="InterPro" id="IPR015943">
    <property type="entry name" value="WD40/YVTN_repeat-like_dom_sf"/>
</dbReference>
<evidence type="ECO:0000256" key="5">
    <source>
        <dbReference type="ARBA" id="ARBA00038344"/>
    </source>
</evidence>
<dbReference type="GO" id="GO:0005634">
    <property type="term" value="C:nucleus"/>
    <property type="evidence" value="ECO:0007669"/>
    <property type="project" value="TreeGrafter"/>
</dbReference>
<dbReference type="InterPro" id="IPR036322">
    <property type="entry name" value="WD40_repeat_dom_sf"/>
</dbReference>
<dbReference type="GO" id="GO:0030674">
    <property type="term" value="F:protein-macromolecule adaptor activity"/>
    <property type="evidence" value="ECO:0007669"/>
    <property type="project" value="TreeGrafter"/>
</dbReference>
<dbReference type="PROSITE" id="PS50294">
    <property type="entry name" value="WD_REPEATS_REGION"/>
    <property type="match status" value="1"/>
</dbReference>
<dbReference type="InterPro" id="IPR051865">
    <property type="entry name" value="WD-repeat_CDT2_adapter"/>
</dbReference>
<protein>
    <submittedName>
        <fullName evidence="8">WD40-repeat-containing domain protein</fullName>
    </submittedName>
</protein>
<dbReference type="PROSITE" id="PS00678">
    <property type="entry name" value="WD_REPEATS_1"/>
    <property type="match status" value="1"/>
</dbReference>
<dbReference type="STRING" id="1884261.A0A5C3QW67"/>
<evidence type="ECO:0000256" key="6">
    <source>
        <dbReference type="PROSITE-ProRule" id="PRU00221"/>
    </source>
</evidence>
<reference evidence="8 9" key="1">
    <citation type="journal article" date="2019" name="Nat. Ecol. Evol.">
        <title>Megaphylogeny resolves global patterns of mushroom evolution.</title>
        <authorList>
            <person name="Varga T."/>
            <person name="Krizsan K."/>
            <person name="Foldi C."/>
            <person name="Dima B."/>
            <person name="Sanchez-Garcia M."/>
            <person name="Sanchez-Ramirez S."/>
            <person name="Szollosi G.J."/>
            <person name="Szarkandi J.G."/>
            <person name="Papp V."/>
            <person name="Albert L."/>
            <person name="Andreopoulos W."/>
            <person name="Angelini C."/>
            <person name="Antonin V."/>
            <person name="Barry K.W."/>
            <person name="Bougher N.L."/>
            <person name="Buchanan P."/>
            <person name="Buyck B."/>
            <person name="Bense V."/>
            <person name="Catcheside P."/>
            <person name="Chovatia M."/>
            <person name="Cooper J."/>
            <person name="Damon W."/>
            <person name="Desjardin D."/>
            <person name="Finy P."/>
            <person name="Geml J."/>
            <person name="Haridas S."/>
            <person name="Hughes K."/>
            <person name="Justo A."/>
            <person name="Karasinski D."/>
            <person name="Kautmanova I."/>
            <person name="Kiss B."/>
            <person name="Kocsube S."/>
            <person name="Kotiranta H."/>
            <person name="LaButti K.M."/>
            <person name="Lechner B.E."/>
            <person name="Liimatainen K."/>
            <person name="Lipzen A."/>
            <person name="Lukacs Z."/>
            <person name="Mihaltcheva S."/>
            <person name="Morgado L.N."/>
            <person name="Niskanen T."/>
            <person name="Noordeloos M.E."/>
            <person name="Ohm R.A."/>
            <person name="Ortiz-Santana B."/>
            <person name="Ovrebo C."/>
            <person name="Racz N."/>
            <person name="Riley R."/>
            <person name="Savchenko A."/>
            <person name="Shiryaev A."/>
            <person name="Soop K."/>
            <person name="Spirin V."/>
            <person name="Szebenyi C."/>
            <person name="Tomsovsky M."/>
            <person name="Tulloss R.E."/>
            <person name="Uehling J."/>
            <person name="Grigoriev I.V."/>
            <person name="Vagvolgyi C."/>
            <person name="Papp T."/>
            <person name="Martin F.M."/>
            <person name="Miettinen O."/>
            <person name="Hibbett D.S."/>
            <person name="Nagy L.G."/>
        </authorList>
    </citation>
    <scope>NUCLEOTIDE SEQUENCE [LARGE SCALE GENOMIC DNA]</scope>
    <source>
        <strain evidence="8 9">CBS 309.79</strain>
    </source>
</reference>
<evidence type="ECO:0000256" key="1">
    <source>
        <dbReference type="ARBA" id="ARBA00004906"/>
    </source>
</evidence>
<dbReference type="PANTHER" id="PTHR22852">
    <property type="entry name" value="LETHAL 2 DENTICLELESS PROTEIN RETINOIC ACID-REGULATED NUCLEAR MATRIX-ASSOCIATED PROTEIN"/>
    <property type="match status" value="1"/>
</dbReference>